<sequence>MKEKQSSVSFFTENGLYLAFGTALIATLGSLYFSEIREFIPCTFCWYQRILMYPLVLLLAIAAVKKDYRITIYTLPMSVLGIAVSLFHYLTQKVDLFKSNVPSCGIIPCNESYVNYFGFVTIPFMAFTAFMIITFLLIMTARAAKRQAA</sequence>
<keyword evidence="14" id="KW-1185">Reference proteome</keyword>
<evidence type="ECO:0000313" key="13">
    <source>
        <dbReference type="EMBL" id="MFC5988274.1"/>
    </source>
</evidence>
<dbReference type="Pfam" id="PF02600">
    <property type="entry name" value="DsbB"/>
    <property type="match status" value="1"/>
</dbReference>
<evidence type="ECO:0000256" key="4">
    <source>
        <dbReference type="ARBA" id="ARBA00022692"/>
    </source>
</evidence>
<evidence type="ECO:0000256" key="9">
    <source>
        <dbReference type="ARBA" id="ARBA00023157"/>
    </source>
</evidence>
<reference evidence="14" key="1">
    <citation type="journal article" date="2019" name="Int. J. Syst. Evol. Microbiol.">
        <title>The Global Catalogue of Microorganisms (GCM) 10K type strain sequencing project: providing services to taxonomists for standard genome sequencing and annotation.</title>
        <authorList>
            <consortium name="The Broad Institute Genomics Platform"/>
            <consortium name="The Broad Institute Genome Sequencing Center for Infectious Disease"/>
            <person name="Wu L."/>
            <person name="Ma J."/>
        </authorList>
    </citation>
    <scope>NUCLEOTIDE SEQUENCE [LARGE SCALE GENOMIC DNA]</scope>
    <source>
        <strain evidence="14">CCM 8749</strain>
    </source>
</reference>
<accession>A0ABW1IU13</accession>
<dbReference type="SUPFAM" id="SSF158442">
    <property type="entry name" value="DsbB-like"/>
    <property type="match status" value="1"/>
</dbReference>
<dbReference type="InterPro" id="IPR023380">
    <property type="entry name" value="DsbB-like_sf"/>
</dbReference>
<keyword evidence="3" id="KW-0813">Transport</keyword>
<evidence type="ECO:0000256" key="6">
    <source>
        <dbReference type="ARBA" id="ARBA00022989"/>
    </source>
</evidence>
<evidence type="ECO:0000256" key="7">
    <source>
        <dbReference type="ARBA" id="ARBA00023002"/>
    </source>
</evidence>
<keyword evidence="6 12" id="KW-1133">Transmembrane helix</keyword>
<comment type="subcellular location">
    <subcellularLocation>
        <location evidence="1">Membrane</location>
        <topology evidence="1">Multi-pass membrane protein</topology>
    </subcellularLocation>
</comment>
<comment type="similarity">
    <text evidence="2">Belongs to the DsbB family. BdbC subfamily.</text>
</comment>
<name>A0ABW1IU13_9BACL</name>
<dbReference type="EMBL" id="JBHSQV010000179">
    <property type="protein sequence ID" value="MFC5988274.1"/>
    <property type="molecule type" value="Genomic_DNA"/>
</dbReference>
<organism evidence="13 14">
    <name type="scientific">Marinicrinis lubricantis</name>
    <dbReference type="NCBI Taxonomy" id="2086470"/>
    <lineage>
        <taxon>Bacteria</taxon>
        <taxon>Bacillati</taxon>
        <taxon>Bacillota</taxon>
        <taxon>Bacilli</taxon>
        <taxon>Bacillales</taxon>
        <taxon>Paenibacillaceae</taxon>
    </lineage>
</organism>
<keyword evidence="7" id="KW-0560">Oxidoreductase</keyword>
<keyword evidence="5" id="KW-0249">Electron transport</keyword>
<evidence type="ECO:0000313" key="14">
    <source>
        <dbReference type="Proteomes" id="UP001596250"/>
    </source>
</evidence>
<evidence type="ECO:0000256" key="5">
    <source>
        <dbReference type="ARBA" id="ARBA00022982"/>
    </source>
</evidence>
<evidence type="ECO:0000256" key="2">
    <source>
        <dbReference type="ARBA" id="ARBA00007602"/>
    </source>
</evidence>
<dbReference type="Proteomes" id="UP001596250">
    <property type="component" value="Unassembled WGS sequence"/>
</dbReference>
<dbReference type="InterPro" id="IPR012187">
    <property type="entry name" value="Disulphide_bond_form_BdbC"/>
</dbReference>
<evidence type="ECO:0000256" key="1">
    <source>
        <dbReference type="ARBA" id="ARBA00004141"/>
    </source>
</evidence>
<evidence type="ECO:0000256" key="12">
    <source>
        <dbReference type="SAM" id="Phobius"/>
    </source>
</evidence>
<dbReference type="RefSeq" id="WP_379895737.1">
    <property type="nucleotide sequence ID" value="NZ_CBCSCT010000015.1"/>
</dbReference>
<gene>
    <name evidence="13" type="ORF">ACFPXP_17870</name>
</gene>
<proteinExistence type="inferred from homology"/>
<keyword evidence="10" id="KW-0143">Chaperone</keyword>
<feature type="transmembrane region" description="Helical" evidence="12">
    <location>
        <begin position="46"/>
        <end position="64"/>
    </location>
</feature>
<keyword evidence="8 12" id="KW-0472">Membrane</keyword>
<keyword evidence="11" id="KW-0676">Redox-active center</keyword>
<evidence type="ECO:0000256" key="3">
    <source>
        <dbReference type="ARBA" id="ARBA00022448"/>
    </source>
</evidence>
<protein>
    <submittedName>
        <fullName evidence="13">Disulfide oxidoreductase</fullName>
    </submittedName>
</protein>
<feature type="transmembrane region" description="Helical" evidence="12">
    <location>
        <begin position="71"/>
        <end position="90"/>
    </location>
</feature>
<keyword evidence="4 12" id="KW-0812">Transmembrane</keyword>
<dbReference type="PANTHER" id="PTHR43469:SF1">
    <property type="entry name" value="SPBETA PROPHAGE-DERIVED DISULFIDE BOND FORMATION PROTEIN B"/>
    <property type="match status" value="1"/>
</dbReference>
<comment type="caution">
    <text evidence="13">The sequence shown here is derived from an EMBL/GenBank/DDBJ whole genome shotgun (WGS) entry which is preliminary data.</text>
</comment>
<evidence type="ECO:0000256" key="8">
    <source>
        <dbReference type="ARBA" id="ARBA00023136"/>
    </source>
</evidence>
<dbReference type="PANTHER" id="PTHR43469">
    <property type="entry name" value="DISULFIDE FORMATION PROTEIN-RELATED"/>
    <property type="match status" value="1"/>
</dbReference>
<evidence type="ECO:0000256" key="11">
    <source>
        <dbReference type="ARBA" id="ARBA00023284"/>
    </source>
</evidence>
<feature type="transmembrane region" description="Helical" evidence="12">
    <location>
        <begin position="16"/>
        <end position="34"/>
    </location>
</feature>
<dbReference type="Gene3D" id="1.20.1550.10">
    <property type="entry name" value="DsbB-like"/>
    <property type="match status" value="1"/>
</dbReference>
<dbReference type="NCBIfam" id="NF002849">
    <property type="entry name" value="PRK03113.1"/>
    <property type="match status" value="1"/>
</dbReference>
<dbReference type="PIRSF" id="PIRSF036659">
    <property type="entry name" value="BdbC"/>
    <property type="match status" value="1"/>
</dbReference>
<dbReference type="HAMAP" id="MF_00287">
    <property type="entry name" value="BdbC"/>
    <property type="match status" value="1"/>
</dbReference>
<feature type="transmembrane region" description="Helical" evidence="12">
    <location>
        <begin position="116"/>
        <end position="138"/>
    </location>
</feature>
<keyword evidence="9" id="KW-1015">Disulfide bond</keyword>
<dbReference type="InterPro" id="IPR003752">
    <property type="entry name" value="DiS_bond_form_DsbB/BdbC"/>
</dbReference>
<evidence type="ECO:0000256" key="10">
    <source>
        <dbReference type="ARBA" id="ARBA00023186"/>
    </source>
</evidence>